<name>A0A1C2EC45_9PSED</name>
<dbReference type="AlphaFoldDB" id="A0A1C2EC45"/>
<dbReference type="EMBL" id="MDEN01000055">
    <property type="protein sequence ID" value="OCX24411.1"/>
    <property type="molecule type" value="Genomic_DNA"/>
</dbReference>
<accession>A0A1C2EC45</accession>
<evidence type="ECO:0008006" key="3">
    <source>
        <dbReference type="Google" id="ProtNLM"/>
    </source>
</evidence>
<evidence type="ECO:0000313" key="1">
    <source>
        <dbReference type="EMBL" id="OCX24411.1"/>
    </source>
</evidence>
<evidence type="ECO:0000313" key="2">
    <source>
        <dbReference type="Proteomes" id="UP000095143"/>
    </source>
</evidence>
<proteinExistence type="predicted"/>
<protein>
    <recommendedName>
        <fullName evidence="3">Integrase</fullName>
    </recommendedName>
</protein>
<reference evidence="1 2" key="1">
    <citation type="submission" date="2016-08" db="EMBL/GenBank/DDBJ databases">
        <title>Whole genome sequence of Pseudomonas graminis strain UASWS1507, a potential biological control agent for agriculture.</title>
        <authorList>
            <person name="Crovadore J."/>
            <person name="Calmin G."/>
            <person name="Chablais R."/>
            <person name="Cochard B."/>
            <person name="Lefort F."/>
        </authorList>
    </citation>
    <scope>NUCLEOTIDE SEQUENCE [LARGE SCALE GENOMIC DNA]</scope>
    <source>
        <strain evidence="1 2">UASWS1507</strain>
    </source>
</reference>
<sequence length="368" mass="42448">MAYLLSFSMMRYREASELRADCLSYVDDDQFGRLWLVSGETTKIYHDSDARWVVSPSIEIAIRAMSLVANLRMRCARQDPTVPYDNEYDANPYLINRAYEPWSKRAGVEMDMTKRPSYFSYMEVIATHPRLFDLTEITIQSRDLEVAQLVTPSLDREKFSVGKVWEFTWHQLRRTGAVNMHASNMVTDESAQYQLKHLSRNQSLYYRQGYSNILLNEEAKSEYLKAMYDVQASGALSFLEDRYISAYGVERKREMLSPICETDYKSLTRAARNGELSWRDVLLGICTYRGTCQYGGVENILRCGGGVDTGPCAHLLIDKNKKKSMVKLESIIRERKLTALVHSPYEQSLEAQHYAVRSILKIIEIAEH</sequence>
<comment type="caution">
    <text evidence="1">The sequence shown here is derived from an EMBL/GenBank/DDBJ whole genome shotgun (WGS) entry which is preliminary data.</text>
</comment>
<dbReference type="Proteomes" id="UP000095143">
    <property type="component" value="Unassembled WGS sequence"/>
</dbReference>
<organism evidence="1 2">
    <name type="scientific">Pseudomonas graminis</name>
    <dbReference type="NCBI Taxonomy" id="158627"/>
    <lineage>
        <taxon>Bacteria</taxon>
        <taxon>Pseudomonadati</taxon>
        <taxon>Pseudomonadota</taxon>
        <taxon>Gammaproteobacteria</taxon>
        <taxon>Pseudomonadales</taxon>
        <taxon>Pseudomonadaceae</taxon>
        <taxon>Pseudomonas</taxon>
    </lineage>
</organism>
<gene>
    <name evidence="1" type="ORF">BBI10_06250</name>
</gene>